<keyword evidence="5" id="KW-1185">Reference proteome</keyword>
<keyword evidence="1 2" id="KW-0238">DNA-binding</keyword>
<dbReference type="EMBL" id="SDPW01000001">
    <property type="protein sequence ID" value="RXZ54146.1"/>
    <property type="molecule type" value="Genomic_DNA"/>
</dbReference>
<dbReference type="SUPFAM" id="SSF46689">
    <property type="entry name" value="Homeodomain-like"/>
    <property type="match status" value="1"/>
</dbReference>
<dbReference type="SUPFAM" id="SSF48498">
    <property type="entry name" value="Tetracyclin repressor-like, C-terminal domain"/>
    <property type="match status" value="1"/>
</dbReference>
<dbReference type="Proteomes" id="UP000293345">
    <property type="component" value="Unassembled WGS sequence"/>
</dbReference>
<dbReference type="InterPro" id="IPR036271">
    <property type="entry name" value="Tet_transcr_reg_TetR-rel_C_sf"/>
</dbReference>
<reference evidence="4 5" key="1">
    <citation type="submission" date="2019-01" db="EMBL/GenBank/DDBJ databases">
        <title>Senegalimassilia sp. nov. KGMB04484 isolated human feces.</title>
        <authorList>
            <person name="Han K.-I."/>
            <person name="Kim J.-S."/>
            <person name="Lee K.C."/>
            <person name="Suh M.K."/>
            <person name="Eom M.K."/>
            <person name="Lee J.H."/>
            <person name="Park S.-H."/>
            <person name="Kang S.W."/>
            <person name="Park J.-E."/>
            <person name="Oh B.S."/>
            <person name="Yu S.Y."/>
            <person name="Choi S.-H."/>
            <person name="Lee D.H."/>
            <person name="Yoon H."/>
            <person name="Kim B.-Y."/>
            <person name="Lee J.H."/>
            <person name="Lee J.-S."/>
        </authorList>
    </citation>
    <scope>NUCLEOTIDE SEQUENCE [LARGE SCALE GENOMIC DNA]</scope>
    <source>
        <strain evidence="4 5">KGMB04484</strain>
    </source>
</reference>
<dbReference type="Gene3D" id="1.10.357.10">
    <property type="entry name" value="Tetracycline Repressor, domain 2"/>
    <property type="match status" value="1"/>
</dbReference>
<dbReference type="PROSITE" id="PS50977">
    <property type="entry name" value="HTH_TETR_2"/>
    <property type="match status" value="1"/>
</dbReference>
<dbReference type="Pfam" id="PF00440">
    <property type="entry name" value="TetR_N"/>
    <property type="match status" value="1"/>
</dbReference>
<evidence type="ECO:0000256" key="1">
    <source>
        <dbReference type="ARBA" id="ARBA00023125"/>
    </source>
</evidence>
<dbReference type="PANTHER" id="PTHR30055:SF226">
    <property type="entry name" value="HTH-TYPE TRANSCRIPTIONAL REGULATOR PKSA"/>
    <property type="match status" value="1"/>
</dbReference>
<dbReference type="InterPro" id="IPR050109">
    <property type="entry name" value="HTH-type_TetR-like_transc_reg"/>
</dbReference>
<dbReference type="PRINTS" id="PR00455">
    <property type="entry name" value="HTHTETR"/>
</dbReference>
<feature type="domain" description="HTH tetR-type" evidence="3">
    <location>
        <begin position="58"/>
        <end position="118"/>
    </location>
</feature>
<feature type="DNA-binding region" description="H-T-H motif" evidence="2">
    <location>
        <begin position="81"/>
        <end position="100"/>
    </location>
</feature>
<dbReference type="InterPro" id="IPR009057">
    <property type="entry name" value="Homeodomain-like_sf"/>
</dbReference>
<gene>
    <name evidence="4" type="ORF">ET524_06415</name>
</gene>
<proteinExistence type="predicted"/>
<evidence type="ECO:0000313" key="5">
    <source>
        <dbReference type="Proteomes" id="UP000293345"/>
    </source>
</evidence>
<protein>
    <submittedName>
        <fullName evidence="4">TetR/AcrR family transcriptional regulator</fullName>
    </submittedName>
</protein>
<comment type="caution">
    <text evidence="4">The sequence shown here is derived from an EMBL/GenBank/DDBJ whole genome shotgun (WGS) entry which is preliminary data.</text>
</comment>
<evidence type="ECO:0000259" key="3">
    <source>
        <dbReference type="PROSITE" id="PS50977"/>
    </source>
</evidence>
<name>A0A4Q2JYW4_9ACTN</name>
<evidence type="ECO:0000313" key="4">
    <source>
        <dbReference type="EMBL" id="RXZ54146.1"/>
    </source>
</evidence>
<accession>A0A4Q2JYW4</accession>
<dbReference type="PANTHER" id="PTHR30055">
    <property type="entry name" value="HTH-TYPE TRANSCRIPTIONAL REGULATOR RUTR"/>
    <property type="match status" value="1"/>
</dbReference>
<dbReference type="InterPro" id="IPR001647">
    <property type="entry name" value="HTH_TetR"/>
</dbReference>
<sequence length="269" mass="30487">MYRTLYGVRFQAFSVDNFPPLGVLAIFALTFESVSSFKHQLAGDSLVAQSPQKPTSTATTQEEVVDAAFRMIDAQGYAKFSIRALAEELGIGTMSVYTYVPSKKQLLFYVLQKMQSEIDNAPIAGEFWEDTLHRTCGSILRTNLAHPNIRIVQMQTQIETPQQHRRNIYYLHTDQGMSDHIYETMYSVVRSYLTGFIDMAVKRKLKLTTKAEDQYAGGRWTTISDADTDIEMFHQGIDFIIAGTRAMAAPDPCNWRTPEDPATWAWGKE</sequence>
<organism evidence="4 5">
    <name type="scientific">Senegalimassilia faecalis</name>
    <dbReference type="NCBI Taxonomy" id="2509433"/>
    <lineage>
        <taxon>Bacteria</taxon>
        <taxon>Bacillati</taxon>
        <taxon>Actinomycetota</taxon>
        <taxon>Coriobacteriia</taxon>
        <taxon>Coriobacteriales</taxon>
        <taxon>Coriobacteriaceae</taxon>
        <taxon>Senegalimassilia</taxon>
    </lineage>
</organism>
<dbReference type="GO" id="GO:0000976">
    <property type="term" value="F:transcription cis-regulatory region binding"/>
    <property type="evidence" value="ECO:0007669"/>
    <property type="project" value="TreeGrafter"/>
</dbReference>
<dbReference type="GO" id="GO:0003700">
    <property type="term" value="F:DNA-binding transcription factor activity"/>
    <property type="evidence" value="ECO:0007669"/>
    <property type="project" value="TreeGrafter"/>
</dbReference>
<dbReference type="AlphaFoldDB" id="A0A4Q2JYW4"/>
<evidence type="ECO:0000256" key="2">
    <source>
        <dbReference type="PROSITE-ProRule" id="PRU00335"/>
    </source>
</evidence>